<protein>
    <submittedName>
        <fullName evidence="1">Uncharacterized protein</fullName>
    </submittedName>
</protein>
<evidence type="ECO:0000313" key="2">
    <source>
        <dbReference type="Proteomes" id="UP000005237"/>
    </source>
</evidence>
<reference evidence="1" key="2">
    <citation type="submission" date="2022-06" db="UniProtKB">
        <authorList>
            <consortium name="EnsemblMetazoa"/>
        </authorList>
    </citation>
    <scope>IDENTIFICATION</scope>
    <source>
        <strain evidence="1">DF5081</strain>
    </source>
</reference>
<proteinExistence type="predicted"/>
<dbReference type="Proteomes" id="UP000005237">
    <property type="component" value="Unassembled WGS sequence"/>
</dbReference>
<reference evidence="2" key="1">
    <citation type="submission" date="2010-08" db="EMBL/GenBank/DDBJ databases">
        <authorList>
            <consortium name="Caenorhabditis japonica Sequencing Consortium"/>
            <person name="Wilson R.K."/>
        </authorList>
    </citation>
    <scope>NUCLEOTIDE SEQUENCE [LARGE SCALE GENOMIC DNA]</scope>
    <source>
        <strain evidence="2">DF5081</strain>
    </source>
</reference>
<name>A0A8R1ED15_CAEJA</name>
<sequence length="116" mass="13416">MTPRVVVMVDEPFDDARETSDALELAEPSLCCWTDEEQGPGAVPRLYGVAPPSSITRLTVLLEATQQKWDKAAEIATRKSEARRRKAKRDVRRRRDDIRPADKRWTLLILMQRYYS</sequence>
<organism evidence="1 2">
    <name type="scientific">Caenorhabditis japonica</name>
    <dbReference type="NCBI Taxonomy" id="281687"/>
    <lineage>
        <taxon>Eukaryota</taxon>
        <taxon>Metazoa</taxon>
        <taxon>Ecdysozoa</taxon>
        <taxon>Nematoda</taxon>
        <taxon>Chromadorea</taxon>
        <taxon>Rhabditida</taxon>
        <taxon>Rhabditina</taxon>
        <taxon>Rhabditomorpha</taxon>
        <taxon>Rhabditoidea</taxon>
        <taxon>Rhabditidae</taxon>
        <taxon>Peloderinae</taxon>
        <taxon>Caenorhabditis</taxon>
    </lineage>
</organism>
<evidence type="ECO:0000313" key="1">
    <source>
        <dbReference type="EnsemblMetazoa" id="CJA31190.1"/>
    </source>
</evidence>
<dbReference type="EnsemblMetazoa" id="CJA31190.1">
    <property type="protein sequence ID" value="CJA31190.1"/>
    <property type="gene ID" value="WBGene00207037"/>
</dbReference>
<dbReference type="AlphaFoldDB" id="A0A8R1ED15"/>
<keyword evidence="2" id="KW-1185">Reference proteome</keyword>
<accession>A0A8R1ED15</accession>